<evidence type="ECO:0000313" key="4">
    <source>
        <dbReference type="Proteomes" id="UP000054018"/>
    </source>
</evidence>
<evidence type="ECO:0000256" key="1">
    <source>
        <dbReference type="ARBA" id="ARBA00022631"/>
    </source>
</evidence>
<sequence length="208" mass="23291">MSTDRDPGQDFESNLKSILILLFEESDVIQKTLVPELLVSLGSEITLTRPADFYKIIDESICVIHRWSPYLQAHFIAGHPRIGETKNLSVLSSKEQSGGTSAAAPTPPEVLLRLQHLNACYEHVYPGLRYITFVNGRSRATIAEDMEDKLGISRSLLPDQPPVESLVPVEANSQPWLAELHRAVEDVGRIAKSRLEKIEREGLLQLRK</sequence>
<dbReference type="AlphaFoldDB" id="A0A0C9ZMM1"/>
<organism evidence="3 4">
    <name type="scientific">Pisolithus microcarpus 441</name>
    <dbReference type="NCBI Taxonomy" id="765257"/>
    <lineage>
        <taxon>Eukaryota</taxon>
        <taxon>Fungi</taxon>
        <taxon>Dikarya</taxon>
        <taxon>Basidiomycota</taxon>
        <taxon>Agaricomycotina</taxon>
        <taxon>Agaricomycetes</taxon>
        <taxon>Agaricomycetidae</taxon>
        <taxon>Boletales</taxon>
        <taxon>Sclerodermatineae</taxon>
        <taxon>Pisolithaceae</taxon>
        <taxon>Pisolithus</taxon>
    </lineage>
</organism>
<evidence type="ECO:0000313" key="3">
    <source>
        <dbReference type="EMBL" id="KIK23622.1"/>
    </source>
</evidence>
<dbReference type="OrthoDB" id="5398391at2759"/>
<dbReference type="Pfam" id="PF09349">
    <property type="entry name" value="OHCU_decarbox"/>
    <property type="match status" value="1"/>
</dbReference>
<dbReference type="HOGENOM" id="CLU_092522_0_0_1"/>
<reference evidence="4" key="2">
    <citation type="submission" date="2015-01" db="EMBL/GenBank/DDBJ databases">
        <title>Evolutionary Origins and Diversification of the Mycorrhizal Mutualists.</title>
        <authorList>
            <consortium name="DOE Joint Genome Institute"/>
            <consortium name="Mycorrhizal Genomics Consortium"/>
            <person name="Kohler A."/>
            <person name="Kuo A."/>
            <person name="Nagy L.G."/>
            <person name="Floudas D."/>
            <person name="Copeland A."/>
            <person name="Barry K.W."/>
            <person name="Cichocki N."/>
            <person name="Veneault-Fourrey C."/>
            <person name="LaButti K."/>
            <person name="Lindquist E.A."/>
            <person name="Lipzen A."/>
            <person name="Lundell T."/>
            <person name="Morin E."/>
            <person name="Murat C."/>
            <person name="Riley R."/>
            <person name="Ohm R."/>
            <person name="Sun H."/>
            <person name="Tunlid A."/>
            <person name="Henrissat B."/>
            <person name="Grigoriev I.V."/>
            <person name="Hibbett D.S."/>
            <person name="Martin F."/>
        </authorList>
    </citation>
    <scope>NUCLEOTIDE SEQUENCE [LARGE SCALE GENOMIC DNA]</scope>
    <source>
        <strain evidence="4">441</strain>
    </source>
</reference>
<name>A0A0C9ZMM1_9AGAM</name>
<dbReference type="PANTHER" id="PTHR37987:SF1">
    <property type="entry name" value="OXO-4-HYDROXY-4-CARBOXY-5-UREIDOIMIDAZOLINE DECARBOXYLASE DOMAIN-CONTAINING PROTEIN"/>
    <property type="match status" value="1"/>
</dbReference>
<gene>
    <name evidence="3" type="ORF">PISMIDRAFT_679063</name>
</gene>
<dbReference type="EMBL" id="KN833724">
    <property type="protein sequence ID" value="KIK23622.1"/>
    <property type="molecule type" value="Genomic_DNA"/>
</dbReference>
<dbReference type="InterPro" id="IPR018020">
    <property type="entry name" value="OHCU_decarboxylase"/>
</dbReference>
<protein>
    <recommendedName>
        <fullName evidence="2">Oxo-4-hydroxy-4-carboxy-5-ureidoimidazoline decarboxylase domain-containing protein</fullName>
    </recommendedName>
</protein>
<dbReference type="Proteomes" id="UP000054018">
    <property type="component" value="Unassembled WGS sequence"/>
</dbReference>
<feature type="domain" description="Oxo-4-hydroxy-4-carboxy-5-ureidoimidazoline decarboxylase" evidence="2">
    <location>
        <begin position="18"/>
        <end position="151"/>
    </location>
</feature>
<evidence type="ECO:0000259" key="2">
    <source>
        <dbReference type="Pfam" id="PF09349"/>
    </source>
</evidence>
<dbReference type="SUPFAM" id="SSF158694">
    <property type="entry name" value="UraD-Like"/>
    <property type="match status" value="1"/>
</dbReference>
<dbReference type="STRING" id="765257.A0A0C9ZMM1"/>
<keyword evidence="1" id="KW-0659">Purine metabolism</keyword>
<dbReference type="GO" id="GO:0006144">
    <property type="term" value="P:purine nucleobase metabolic process"/>
    <property type="evidence" value="ECO:0007669"/>
    <property type="project" value="UniProtKB-KW"/>
</dbReference>
<dbReference type="Gene3D" id="1.10.3330.10">
    <property type="entry name" value="Oxo-4-hydroxy-4-carboxy-5-ureidoimidazoline decarboxylase"/>
    <property type="match status" value="1"/>
</dbReference>
<dbReference type="PANTHER" id="PTHR37987">
    <property type="entry name" value="CHROMOSOME 9, WHOLE GENOME SHOTGUN SEQUENCE"/>
    <property type="match status" value="1"/>
</dbReference>
<keyword evidence="4" id="KW-1185">Reference proteome</keyword>
<reference evidence="3 4" key="1">
    <citation type="submission" date="2014-04" db="EMBL/GenBank/DDBJ databases">
        <authorList>
            <consortium name="DOE Joint Genome Institute"/>
            <person name="Kuo A."/>
            <person name="Kohler A."/>
            <person name="Costa M.D."/>
            <person name="Nagy L.G."/>
            <person name="Floudas D."/>
            <person name="Copeland A."/>
            <person name="Barry K.W."/>
            <person name="Cichocki N."/>
            <person name="Veneault-Fourrey C."/>
            <person name="LaButti K."/>
            <person name="Lindquist E.A."/>
            <person name="Lipzen A."/>
            <person name="Lundell T."/>
            <person name="Morin E."/>
            <person name="Murat C."/>
            <person name="Sun H."/>
            <person name="Tunlid A."/>
            <person name="Henrissat B."/>
            <person name="Grigoriev I.V."/>
            <person name="Hibbett D.S."/>
            <person name="Martin F."/>
            <person name="Nordberg H.P."/>
            <person name="Cantor M.N."/>
            <person name="Hua S.X."/>
        </authorList>
    </citation>
    <scope>NUCLEOTIDE SEQUENCE [LARGE SCALE GENOMIC DNA]</scope>
    <source>
        <strain evidence="3 4">441</strain>
    </source>
</reference>
<proteinExistence type="predicted"/>
<dbReference type="InterPro" id="IPR036778">
    <property type="entry name" value="OHCU_decarboxylase_sf"/>
</dbReference>
<accession>A0A0C9ZMM1</accession>